<dbReference type="Proteomes" id="UP000198612">
    <property type="component" value="Unassembled WGS sequence"/>
</dbReference>
<dbReference type="RefSeq" id="WP_089719800.1">
    <property type="nucleotide sequence ID" value="NZ_FNBJ01000007.1"/>
</dbReference>
<name>A0A1H9ZTU7_9FIRM</name>
<accession>A0A1H9ZTU7</accession>
<dbReference type="EMBL" id="FNBJ01000007">
    <property type="protein sequence ID" value="SDF18271.1"/>
    <property type="molecule type" value="Genomic_DNA"/>
</dbReference>
<organism evidence="3 4">
    <name type="scientific">Halanaerobium congolense</name>
    <dbReference type="NCBI Taxonomy" id="54121"/>
    <lineage>
        <taxon>Bacteria</taxon>
        <taxon>Bacillati</taxon>
        <taxon>Bacillota</taxon>
        <taxon>Clostridia</taxon>
        <taxon>Halanaerobiales</taxon>
        <taxon>Halanaerobiaceae</taxon>
        <taxon>Halanaerobium</taxon>
    </lineage>
</organism>
<dbReference type="AlphaFoldDB" id="A0A1H9ZTU7"/>
<evidence type="ECO:0000313" key="5">
    <source>
        <dbReference type="Proteomes" id="UP000199519"/>
    </source>
</evidence>
<evidence type="ECO:0000313" key="4">
    <source>
        <dbReference type="Proteomes" id="UP000198612"/>
    </source>
</evidence>
<evidence type="ECO:0000256" key="1">
    <source>
        <dbReference type="SAM" id="Coils"/>
    </source>
</evidence>
<feature type="coiled-coil region" evidence="1">
    <location>
        <begin position="10"/>
        <end position="53"/>
    </location>
</feature>
<evidence type="ECO:0000313" key="3">
    <source>
        <dbReference type="EMBL" id="SES85145.1"/>
    </source>
</evidence>
<dbReference type="Proteomes" id="UP000199519">
    <property type="component" value="Unassembled WGS sequence"/>
</dbReference>
<reference evidence="4 5" key="1">
    <citation type="submission" date="2016-10" db="EMBL/GenBank/DDBJ databases">
        <authorList>
            <person name="Varghese N."/>
            <person name="Submissions S."/>
        </authorList>
    </citation>
    <scope>NUCLEOTIDE SEQUENCE [LARGE SCALE GENOMIC DNA]</scope>
    <source>
        <strain evidence="2 5">WG2</strain>
        <strain evidence="3 4">WG5</strain>
    </source>
</reference>
<gene>
    <name evidence="2" type="ORF">SAMN04488598_10786</name>
    <name evidence="3" type="ORF">SAMN04515652_10886</name>
</gene>
<proteinExistence type="predicted"/>
<sequence>MDSLRELKQNENLVINSNNLEEEIDAYFDNVSKEELIKDLSEAGIEIQDIEKDYVPVVDAYICNQNENYTFKTHKKSSYQSVEENETELLAA</sequence>
<keyword evidence="5" id="KW-1185">Reference proteome</keyword>
<evidence type="ECO:0000313" key="2">
    <source>
        <dbReference type="EMBL" id="SDF18271.1"/>
    </source>
</evidence>
<dbReference type="EMBL" id="FOHG01000008">
    <property type="protein sequence ID" value="SES85145.1"/>
    <property type="molecule type" value="Genomic_DNA"/>
</dbReference>
<keyword evidence="1" id="KW-0175">Coiled coil</keyword>
<protein>
    <submittedName>
        <fullName evidence="3">Uncharacterized protein</fullName>
    </submittedName>
</protein>